<keyword evidence="2" id="KW-1185">Reference proteome</keyword>
<name>A0A9D4TY06_CHLVU</name>
<reference evidence="1" key="1">
    <citation type="journal article" date="2019" name="Plant J.">
        <title>Chlorella vulgaris genome assembly and annotation reveals the molecular basis for metabolic acclimation to high light conditions.</title>
        <authorList>
            <person name="Cecchin M."/>
            <person name="Marcolungo L."/>
            <person name="Rossato M."/>
            <person name="Girolomoni L."/>
            <person name="Cosentino E."/>
            <person name="Cuine S."/>
            <person name="Li-Beisson Y."/>
            <person name="Delledonne M."/>
            <person name="Ballottari M."/>
        </authorList>
    </citation>
    <scope>NUCLEOTIDE SEQUENCE</scope>
    <source>
        <strain evidence="1">211/11P</strain>
    </source>
</reference>
<dbReference type="EMBL" id="SIDB01000001">
    <property type="protein sequence ID" value="KAI3437579.1"/>
    <property type="molecule type" value="Genomic_DNA"/>
</dbReference>
<evidence type="ECO:0000313" key="2">
    <source>
        <dbReference type="Proteomes" id="UP001055712"/>
    </source>
</evidence>
<comment type="caution">
    <text evidence="1">The sequence shown here is derived from an EMBL/GenBank/DDBJ whole genome shotgun (WGS) entry which is preliminary data.</text>
</comment>
<evidence type="ECO:0000313" key="1">
    <source>
        <dbReference type="EMBL" id="KAI3437579.1"/>
    </source>
</evidence>
<sequence>MAAGEASLALQETCTKLVAQQQLSHEQQEERSFLSCSLALWSGAGVHAPPTSLAGKGGLLRGRLHAEDLPAVVRIHSADQLGIAAPAPCSPTGTGICPQPIGS</sequence>
<organism evidence="1 2">
    <name type="scientific">Chlorella vulgaris</name>
    <name type="common">Green alga</name>
    <dbReference type="NCBI Taxonomy" id="3077"/>
    <lineage>
        <taxon>Eukaryota</taxon>
        <taxon>Viridiplantae</taxon>
        <taxon>Chlorophyta</taxon>
        <taxon>core chlorophytes</taxon>
        <taxon>Trebouxiophyceae</taxon>
        <taxon>Chlorellales</taxon>
        <taxon>Chlorellaceae</taxon>
        <taxon>Chlorella clade</taxon>
        <taxon>Chlorella</taxon>
    </lineage>
</organism>
<proteinExistence type="predicted"/>
<protein>
    <submittedName>
        <fullName evidence="1">Uncharacterized protein</fullName>
    </submittedName>
</protein>
<reference evidence="1" key="2">
    <citation type="submission" date="2020-11" db="EMBL/GenBank/DDBJ databases">
        <authorList>
            <person name="Cecchin M."/>
            <person name="Marcolungo L."/>
            <person name="Rossato M."/>
            <person name="Girolomoni L."/>
            <person name="Cosentino E."/>
            <person name="Cuine S."/>
            <person name="Li-Beisson Y."/>
            <person name="Delledonne M."/>
            <person name="Ballottari M."/>
        </authorList>
    </citation>
    <scope>NUCLEOTIDE SEQUENCE</scope>
    <source>
        <strain evidence="1">211/11P</strain>
        <tissue evidence="1">Whole cell</tissue>
    </source>
</reference>
<accession>A0A9D4TY06</accession>
<dbReference type="Proteomes" id="UP001055712">
    <property type="component" value="Unassembled WGS sequence"/>
</dbReference>
<dbReference type="AlphaFoldDB" id="A0A9D4TY06"/>
<gene>
    <name evidence="1" type="ORF">D9Q98_000032</name>
</gene>